<name>A0ABQ8J5S4_DERPT</name>
<gene>
    <name evidence="1" type="ORF">DERP_013134</name>
</gene>
<evidence type="ECO:0000313" key="1">
    <source>
        <dbReference type="EMBL" id="KAH9417873.1"/>
    </source>
</evidence>
<proteinExistence type="predicted"/>
<reference evidence="1 2" key="2">
    <citation type="journal article" date="2022" name="Mol. Biol. Evol.">
        <title>Comparative Genomics Reveals Insights into the Divergent Evolution of Astigmatic Mites and Household Pest Adaptations.</title>
        <authorList>
            <person name="Xiong Q."/>
            <person name="Wan A.T."/>
            <person name="Liu X."/>
            <person name="Fung C.S."/>
            <person name="Xiao X."/>
            <person name="Malainual N."/>
            <person name="Hou J."/>
            <person name="Wang L."/>
            <person name="Wang M."/>
            <person name="Yang K.Y."/>
            <person name="Cui Y."/>
            <person name="Leung E.L."/>
            <person name="Nong W."/>
            <person name="Shin S.K."/>
            <person name="Au S.W."/>
            <person name="Jeong K.Y."/>
            <person name="Chew F.T."/>
            <person name="Hui J.H."/>
            <person name="Leung T.F."/>
            <person name="Tungtrongchitr A."/>
            <person name="Zhong N."/>
            <person name="Liu Z."/>
            <person name="Tsui S.K."/>
        </authorList>
    </citation>
    <scope>NUCLEOTIDE SEQUENCE [LARGE SCALE GENOMIC DNA]</scope>
    <source>
        <strain evidence="1">Derp</strain>
    </source>
</reference>
<protein>
    <submittedName>
        <fullName evidence="1">Uncharacterized protein</fullName>
    </submittedName>
</protein>
<evidence type="ECO:0000313" key="2">
    <source>
        <dbReference type="Proteomes" id="UP000887458"/>
    </source>
</evidence>
<comment type="caution">
    <text evidence="1">The sequence shown here is derived from an EMBL/GenBank/DDBJ whole genome shotgun (WGS) entry which is preliminary data.</text>
</comment>
<sequence>MSHKKKRTTNQPTNYLISQANLTTKKNLLFNSQKRSSVTRFISSQRSSKYYLKNPMLILVINDQLWVDFQYHQMILITYNPKQYHKMILMGVEQIKID</sequence>
<dbReference type="Proteomes" id="UP000887458">
    <property type="component" value="Unassembled WGS sequence"/>
</dbReference>
<organism evidence="1 2">
    <name type="scientific">Dermatophagoides pteronyssinus</name>
    <name type="common">European house dust mite</name>
    <dbReference type="NCBI Taxonomy" id="6956"/>
    <lineage>
        <taxon>Eukaryota</taxon>
        <taxon>Metazoa</taxon>
        <taxon>Ecdysozoa</taxon>
        <taxon>Arthropoda</taxon>
        <taxon>Chelicerata</taxon>
        <taxon>Arachnida</taxon>
        <taxon>Acari</taxon>
        <taxon>Acariformes</taxon>
        <taxon>Sarcoptiformes</taxon>
        <taxon>Astigmata</taxon>
        <taxon>Psoroptidia</taxon>
        <taxon>Analgoidea</taxon>
        <taxon>Pyroglyphidae</taxon>
        <taxon>Dermatophagoidinae</taxon>
        <taxon>Dermatophagoides</taxon>
    </lineage>
</organism>
<keyword evidence="2" id="KW-1185">Reference proteome</keyword>
<dbReference type="EMBL" id="NJHN03000072">
    <property type="protein sequence ID" value="KAH9417873.1"/>
    <property type="molecule type" value="Genomic_DNA"/>
</dbReference>
<reference evidence="1 2" key="1">
    <citation type="journal article" date="2018" name="J. Allergy Clin. Immunol.">
        <title>High-quality assembly of Dermatophagoides pteronyssinus genome and transcriptome reveals a wide range of novel allergens.</title>
        <authorList>
            <person name="Liu X.Y."/>
            <person name="Yang K.Y."/>
            <person name="Wang M.Q."/>
            <person name="Kwok J.S."/>
            <person name="Zeng X."/>
            <person name="Yang Z."/>
            <person name="Xiao X.J."/>
            <person name="Lau C.P."/>
            <person name="Li Y."/>
            <person name="Huang Z.M."/>
            <person name="Ba J.G."/>
            <person name="Yim A.K."/>
            <person name="Ouyang C.Y."/>
            <person name="Ngai S.M."/>
            <person name="Chan T.F."/>
            <person name="Leung E.L."/>
            <person name="Liu L."/>
            <person name="Liu Z.G."/>
            <person name="Tsui S.K."/>
        </authorList>
    </citation>
    <scope>NUCLEOTIDE SEQUENCE [LARGE SCALE GENOMIC DNA]</scope>
    <source>
        <strain evidence="1">Derp</strain>
    </source>
</reference>
<accession>A0ABQ8J5S4</accession>